<dbReference type="VEuPathDB" id="VectorBase:AMAM016710"/>
<keyword evidence="2" id="KW-1185">Reference proteome</keyword>
<protein>
    <submittedName>
        <fullName evidence="1">Uncharacterized protein</fullName>
    </submittedName>
</protein>
<proteinExistence type="predicted"/>
<reference evidence="2" key="1">
    <citation type="submission" date="2013-09" db="EMBL/GenBank/DDBJ databases">
        <title>The Genome Sequence of Anopheles maculatus species B.</title>
        <authorList>
            <consortium name="The Broad Institute Genomics Platform"/>
            <person name="Neafsey D.E."/>
            <person name="Besansky N."/>
            <person name="Howell P."/>
            <person name="Walton C."/>
            <person name="Young S.K."/>
            <person name="Zeng Q."/>
            <person name="Gargeya S."/>
            <person name="Fitzgerald M."/>
            <person name="Haas B."/>
            <person name="Abouelleil A."/>
            <person name="Allen A.W."/>
            <person name="Alvarado L."/>
            <person name="Arachchi H.M."/>
            <person name="Berlin A.M."/>
            <person name="Chapman S.B."/>
            <person name="Gainer-Dewar J."/>
            <person name="Goldberg J."/>
            <person name="Griggs A."/>
            <person name="Gujja S."/>
            <person name="Hansen M."/>
            <person name="Howarth C."/>
            <person name="Imamovic A."/>
            <person name="Ireland A."/>
            <person name="Larimer J."/>
            <person name="McCowan C."/>
            <person name="Murphy C."/>
            <person name="Pearson M."/>
            <person name="Poon T.W."/>
            <person name="Priest M."/>
            <person name="Roberts A."/>
            <person name="Saif S."/>
            <person name="Shea T."/>
            <person name="Sisk P."/>
            <person name="Sykes S."/>
            <person name="Wortman J."/>
            <person name="Nusbaum C."/>
            <person name="Birren B."/>
        </authorList>
    </citation>
    <scope>NUCLEOTIDE SEQUENCE [LARGE SCALE GENOMIC DNA]</scope>
    <source>
        <strain evidence="2">maculatus3</strain>
    </source>
</reference>
<accession>A0A182SZS6</accession>
<sequence length="136" mass="15682">MSKAYAPMLLQVDMTWVFQRDCGMQFVPNQCNDLHWSIDPNAWTHLFCLSDQHQTEDALSVRMALAMMDNYQQDRCSQHHPVAARWAKFVISMQTDQPNRLSDRWSSTMAMAGRRSTPVRFRGYRMGGFFATVVGG</sequence>
<name>A0A182SZS6_9DIPT</name>
<organism evidence="1 2">
    <name type="scientific">Anopheles maculatus</name>
    <dbReference type="NCBI Taxonomy" id="74869"/>
    <lineage>
        <taxon>Eukaryota</taxon>
        <taxon>Metazoa</taxon>
        <taxon>Ecdysozoa</taxon>
        <taxon>Arthropoda</taxon>
        <taxon>Hexapoda</taxon>
        <taxon>Insecta</taxon>
        <taxon>Pterygota</taxon>
        <taxon>Neoptera</taxon>
        <taxon>Endopterygota</taxon>
        <taxon>Diptera</taxon>
        <taxon>Nematocera</taxon>
        <taxon>Culicoidea</taxon>
        <taxon>Culicidae</taxon>
        <taxon>Anophelinae</taxon>
        <taxon>Anopheles</taxon>
        <taxon>Anopheles maculatus group</taxon>
    </lineage>
</organism>
<dbReference type="AlphaFoldDB" id="A0A182SZS6"/>
<evidence type="ECO:0000313" key="2">
    <source>
        <dbReference type="Proteomes" id="UP000075901"/>
    </source>
</evidence>
<dbReference type="EnsemblMetazoa" id="AMAM016710-RA">
    <property type="protein sequence ID" value="AMAM016710-PA"/>
    <property type="gene ID" value="AMAM016710"/>
</dbReference>
<dbReference type="Proteomes" id="UP000075901">
    <property type="component" value="Unassembled WGS sequence"/>
</dbReference>
<evidence type="ECO:0000313" key="1">
    <source>
        <dbReference type="EnsemblMetazoa" id="AMAM016710-PA"/>
    </source>
</evidence>
<reference evidence="1" key="2">
    <citation type="submission" date="2020-05" db="UniProtKB">
        <authorList>
            <consortium name="EnsemblMetazoa"/>
        </authorList>
    </citation>
    <scope>IDENTIFICATION</scope>
    <source>
        <strain evidence="1">maculatus3</strain>
    </source>
</reference>